<feature type="transmembrane region" description="Helical" evidence="1">
    <location>
        <begin position="78"/>
        <end position="95"/>
    </location>
</feature>
<feature type="transmembrane region" description="Helical" evidence="1">
    <location>
        <begin position="101"/>
        <end position="123"/>
    </location>
</feature>
<evidence type="ECO:0000313" key="2">
    <source>
        <dbReference type="EMBL" id="MEQ2519378.1"/>
    </source>
</evidence>
<dbReference type="Gene3D" id="1.10.1760.20">
    <property type="match status" value="1"/>
</dbReference>
<dbReference type="InterPro" id="IPR024529">
    <property type="entry name" value="ECF_trnsprt_substrate-spec"/>
</dbReference>
<sequence length="175" mass="17956">MTKTKTMILAALCFALGLVLPSAFHMIGAGTVFLPMHIPVLICGLVCGWQYGGACGLLVPLVSSLLTGMPPLFPTAPAMMLELCAYGVLTGLLYHHFRAPLYPSLIGAMLGGRVVSGLANAFFMGIAGKAYGLSAFVAASFVTALPGIILQLVAVPVLVIALQKSGAINGPRAAA</sequence>
<dbReference type="Pfam" id="PF12822">
    <property type="entry name" value="ECF_trnsprt"/>
    <property type="match status" value="1"/>
</dbReference>
<keyword evidence="1" id="KW-0472">Membrane</keyword>
<accession>A0ABV1GC23</accession>
<evidence type="ECO:0000313" key="3">
    <source>
        <dbReference type="Proteomes" id="UP001477672"/>
    </source>
</evidence>
<keyword evidence="1" id="KW-0812">Transmembrane</keyword>
<keyword evidence="3" id="KW-1185">Reference proteome</keyword>
<proteinExistence type="predicted"/>
<organism evidence="2 3">
    <name type="scientific">Ruthenibacterium intestinale</name>
    <dbReference type="NCBI Taxonomy" id="3133163"/>
    <lineage>
        <taxon>Bacteria</taxon>
        <taxon>Bacillati</taxon>
        <taxon>Bacillota</taxon>
        <taxon>Clostridia</taxon>
        <taxon>Eubacteriales</taxon>
        <taxon>Oscillospiraceae</taxon>
        <taxon>Ruthenibacterium</taxon>
    </lineage>
</organism>
<protein>
    <submittedName>
        <fullName evidence="2">ECF transporter S component</fullName>
    </submittedName>
</protein>
<feature type="transmembrane region" description="Helical" evidence="1">
    <location>
        <begin position="135"/>
        <end position="162"/>
    </location>
</feature>
<dbReference type="EMBL" id="JBBMFA010000052">
    <property type="protein sequence ID" value="MEQ2519378.1"/>
    <property type="molecule type" value="Genomic_DNA"/>
</dbReference>
<dbReference type="RefSeq" id="WP_349214804.1">
    <property type="nucleotide sequence ID" value="NZ_JBBMFA010000052.1"/>
</dbReference>
<gene>
    <name evidence="2" type="ORF">WMO24_02835</name>
</gene>
<reference evidence="2 3" key="1">
    <citation type="submission" date="2024-03" db="EMBL/GenBank/DDBJ databases">
        <title>Human intestinal bacterial collection.</title>
        <authorList>
            <person name="Pauvert C."/>
            <person name="Hitch T.C.A."/>
            <person name="Clavel T."/>
        </authorList>
    </citation>
    <scope>NUCLEOTIDE SEQUENCE [LARGE SCALE GENOMIC DNA]</scope>
    <source>
        <strain evidence="2 3">CLA-JM-H11</strain>
    </source>
</reference>
<comment type="caution">
    <text evidence="2">The sequence shown here is derived from an EMBL/GenBank/DDBJ whole genome shotgun (WGS) entry which is preliminary data.</text>
</comment>
<dbReference type="Proteomes" id="UP001477672">
    <property type="component" value="Unassembled WGS sequence"/>
</dbReference>
<name>A0ABV1GC23_9FIRM</name>
<keyword evidence="1" id="KW-1133">Transmembrane helix</keyword>
<evidence type="ECO:0000256" key="1">
    <source>
        <dbReference type="SAM" id="Phobius"/>
    </source>
</evidence>